<proteinExistence type="predicted"/>
<sequence>MRRLPVAVLLCFALAACSAQETPSPAAPMAPAAVQADFGALRVHYNALPTLAISDAAARRYGIARDAETALVVIALRRVQDGEELPASGQVSAVAADLSGRRQPIVLRDAVTDAYTDYVGTVRISAHDQLNFQVDVRGADGAGTLRFARTF</sequence>
<keyword evidence="4" id="KW-1185">Reference proteome</keyword>
<dbReference type="EMBL" id="MDEG01000001">
    <property type="protein sequence ID" value="PPU99614.1"/>
    <property type="molecule type" value="Genomic_DNA"/>
</dbReference>
<name>A0A2S7F2E6_9XANT</name>
<protein>
    <submittedName>
        <fullName evidence="3">DUF4426 domain-containing protein</fullName>
    </submittedName>
</protein>
<feature type="domain" description="DUF4426" evidence="2">
    <location>
        <begin position="36"/>
        <end position="151"/>
    </location>
</feature>
<evidence type="ECO:0000313" key="3">
    <source>
        <dbReference type="EMBL" id="PPU99614.1"/>
    </source>
</evidence>
<organism evidence="3 4">
    <name type="scientific">Xanthomonas hyacinthi</name>
    <dbReference type="NCBI Taxonomy" id="56455"/>
    <lineage>
        <taxon>Bacteria</taxon>
        <taxon>Pseudomonadati</taxon>
        <taxon>Pseudomonadota</taxon>
        <taxon>Gammaproteobacteria</taxon>
        <taxon>Lysobacterales</taxon>
        <taxon>Lysobacteraceae</taxon>
        <taxon>Xanthomonas</taxon>
    </lineage>
</organism>
<dbReference type="InterPro" id="IPR025218">
    <property type="entry name" value="DUF4426"/>
</dbReference>
<dbReference type="PROSITE" id="PS51257">
    <property type="entry name" value="PROKAR_LIPOPROTEIN"/>
    <property type="match status" value="1"/>
</dbReference>
<reference evidence="4" key="1">
    <citation type="submission" date="2016-08" db="EMBL/GenBank/DDBJ databases">
        <authorList>
            <person name="Merda D."/>
            <person name="Briand M."/>
            <person name="Taghouti G."/>
            <person name="Carrere S."/>
            <person name="Gouzy J."/>
            <person name="Portier P."/>
            <person name="Jacques M.-A."/>
            <person name="Fischer-Le Saux M."/>
        </authorList>
    </citation>
    <scope>NUCLEOTIDE SEQUENCE [LARGE SCALE GENOMIC DNA]</scope>
    <source>
        <strain evidence="4">CFBP1156</strain>
    </source>
</reference>
<feature type="signal peptide" evidence="1">
    <location>
        <begin position="1"/>
        <end position="19"/>
    </location>
</feature>
<keyword evidence="1" id="KW-0732">Signal</keyword>
<dbReference type="Pfam" id="PF14467">
    <property type="entry name" value="DUF4426"/>
    <property type="match status" value="1"/>
</dbReference>
<evidence type="ECO:0000313" key="4">
    <source>
        <dbReference type="Proteomes" id="UP000238261"/>
    </source>
</evidence>
<evidence type="ECO:0000256" key="1">
    <source>
        <dbReference type="SAM" id="SignalP"/>
    </source>
</evidence>
<gene>
    <name evidence="3" type="ORF">XhyaCFBP1156_00035</name>
</gene>
<comment type="caution">
    <text evidence="3">The sequence shown here is derived from an EMBL/GenBank/DDBJ whole genome shotgun (WGS) entry which is preliminary data.</text>
</comment>
<dbReference type="Gene3D" id="2.60.40.3340">
    <property type="entry name" value="Domain of unknown function DUF4426"/>
    <property type="match status" value="1"/>
</dbReference>
<dbReference type="RefSeq" id="WP_104557612.1">
    <property type="nucleotide sequence ID" value="NZ_CP043476.1"/>
</dbReference>
<feature type="chain" id="PRO_5015493387" evidence="1">
    <location>
        <begin position="20"/>
        <end position="151"/>
    </location>
</feature>
<accession>A0A2S7F2E6</accession>
<evidence type="ECO:0000259" key="2">
    <source>
        <dbReference type="Pfam" id="PF14467"/>
    </source>
</evidence>
<dbReference type="AlphaFoldDB" id="A0A2S7F2E6"/>
<dbReference type="OrthoDB" id="7062037at2"/>
<dbReference type="Proteomes" id="UP000238261">
    <property type="component" value="Unassembled WGS sequence"/>
</dbReference>